<dbReference type="EMBL" id="JABDTM020015787">
    <property type="protein sequence ID" value="KAH0819047.1"/>
    <property type="molecule type" value="Genomic_DNA"/>
</dbReference>
<keyword evidence="2" id="KW-1185">Reference proteome</keyword>
<dbReference type="AlphaFoldDB" id="A0A8J6HR09"/>
<evidence type="ECO:0000313" key="2">
    <source>
        <dbReference type="Proteomes" id="UP000719412"/>
    </source>
</evidence>
<sequence length="203" mass="22538">MTKVKWQKVFIHHPRSHRGRWFGEILSGHPAQTSSWCHRSGSTVCCSKLYGQIERFRRRFICSAHSHMSPKGKQGQLPEGADLEADVVHEYVERLEMMVPFEGQRAGPSGQHEPSPQLPEDDDLAMRGIRSCCRAGGQGGDCGLRPMSGLHSRTTQSYRFVGNGRRGSRFMCGTKEGGKPIDLAGALPQERTLSGNVYTLTGR</sequence>
<proteinExistence type="predicted"/>
<dbReference type="Proteomes" id="UP000719412">
    <property type="component" value="Unassembled WGS sequence"/>
</dbReference>
<reference evidence="1" key="1">
    <citation type="journal article" date="2020" name="J Insects Food Feed">
        <title>The yellow mealworm (Tenebrio molitor) genome: a resource for the emerging insects as food and feed industry.</title>
        <authorList>
            <person name="Eriksson T."/>
            <person name="Andere A."/>
            <person name="Kelstrup H."/>
            <person name="Emery V."/>
            <person name="Picard C."/>
        </authorList>
    </citation>
    <scope>NUCLEOTIDE SEQUENCE</scope>
    <source>
        <strain evidence="1">Stoneville</strain>
        <tissue evidence="1">Whole head</tissue>
    </source>
</reference>
<accession>A0A8J6HR09</accession>
<name>A0A8J6HR09_TENMO</name>
<evidence type="ECO:0000313" key="1">
    <source>
        <dbReference type="EMBL" id="KAH0819047.1"/>
    </source>
</evidence>
<reference evidence="1" key="2">
    <citation type="submission" date="2021-08" db="EMBL/GenBank/DDBJ databases">
        <authorList>
            <person name="Eriksson T."/>
        </authorList>
    </citation>
    <scope>NUCLEOTIDE SEQUENCE</scope>
    <source>
        <strain evidence="1">Stoneville</strain>
        <tissue evidence="1">Whole head</tissue>
    </source>
</reference>
<gene>
    <name evidence="1" type="ORF">GEV33_003744</name>
</gene>
<comment type="caution">
    <text evidence="1">The sequence shown here is derived from an EMBL/GenBank/DDBJ whole genome shotgun (WGS) entry which is preliminary data.</text>
</comment>
<organism evidence="1 2">
    <name type="scientific">Tenebrio molitor</name>
    <name type="common">Yellow mealworm beetle</name>
    <dbReference type="NCBI Taxonomy" id="7067"/>
    <lineage>
        <taxon>Eukaryota</taxon>
        <taxon>Metazoa</taxon>
        <taxon>Ecdysozoa</taxon>
        <taxon>Arthropoda</taxon>
        <taxon>Hexapoda</taxon>
        <taxon>Insecta</taxon>
        <taxon>Pterygota</taxon>
        <taxon>Neoptera</taxon>
        <taxon>Endopterygota</taxon>
        <taxon>Coleoptera</taxon>
        <taxon>Polyphaga</taxon>
        <taxon>Cucujiformia</taxon>
        <taxon>Tenebrionidae</taxon>
        <taxon>Tenebrio</taxon>
    </lineage>
</organism>
<protein>
    <submittedName>
        <fullName evidence="1">Uncharacterized protein</fullName>
    </submittedName>
</protein>